<dbReference type="InterPro" id="IPR038765">
    <property type="entry name" value="Papain-like_cys_pep_sf"/>
</dbReference>
<dbReference type="AlphaFoldDB" id="A0A6C0KUI3"/>
<reference evidence="4" key="1">
    <citation type="journal article" date="2020" name="Nature">
        <title>Giant virus diversity and host interactions through global metagenomics.</title>
        <authorList>
            <person name="Schulz F."/>
            <person name="Roux S."/>
            <person name="Paez-Espino D."/>
            <person name="Jungbluth S."/>
            <person name="Walsh D.A."/>
            <person name="Denef V.J."/>
            <person name="McMahon K.D."/>
            <person name="Konstantinidis K.T."/>
            <person name="Eloe-Fadrosh E.A."/>
            <person name="Kyrpides N.C."/>
            <person name="Woyke T."/>
        </authorList>
    </citation>
    <scope>NUCLEOTIDE SEQUENCE</scope>
    <source>
        <strain evidence="4">GVMAG-S-3300013093-109</strain>
    </source>
</reference>
<organism evidence="4">
    <name type="scientific">viral metagenome</name>
    <dbReference type="NCBI Taxonomy" id="1070528"/>
    <lineage>
        <taxon>unclassified sequences</taxon>
        <taxon>metagenomes</taxon>
        <taxon>organismal metagenomes</taxon>
    </lineage>
</organism>
<keyword evidence="2" id="KW-0378">Hydrolase</keyword>
<sequence length="273" mass="31856">MSRTRKRKLALSDFSRCHPKQKGTKKCLPTSTYSEIASTLKTKDVFQAVGCKSGEEHCLLDKAPISDDVKKRLRKDYLRPRMPKTWEKDPDMWLDNFNILHVMKQYEEAYPWFTFLGVFPIDFSAPDPYVKTGETKCLHQEICNLKLADEYNKGKRGIGMIFNLDPHFKGGSHWVGLYIDLKKKNKPFISYFDSYGYKTPPLIARLMRSFKLQIAGCELGFNARRFQYGNSECGMFSMYFIICMMHGISFRDFCKDSVKDDFMLNLRKILFAK</sequence>
<dbReference type="SUPFAM" id="SSF54001">
    <property type="entry name" value="Cysteine proteinases"/>
    <property type="match status" value="1"/>
</dbReference>
<evidence type="ECO:0000259" key="3">
    <source>
        <dbReference type="Pfam" id="PF02902"/>
    </source>
</evidence>
<name>A0A6C0KUI3_9ZZZZ</name>
<keyword evidence="1" id="KW-0645">Protease</keyword>
<dbReference type="GO" id="GO:0006508">
    <property type="term" value="P:proteolysis"/>
    <property type="evidence" value="ECO:0007669"/>
    <property type="project" value="UniProtKB-KW"/>
</dbReference>
<feature type="domain" description="Ubiquitin-like protease family profile" evidence="3">
    <location>
        <begin position="161"/>
        <end position="261"/>
    </location>
</feature>
<dbReference type="InterPro" id="IPR003653">
    <property type="entry name" value="Peptidase_C48_C"/>
</dbReference>
<proteinExistence type="predicted"/>
<accession>A0A6C0KUI3</accession>
<evidence type="ECO:0000313" key="4">
    <source>
        <dbReference type="EMBL" id="QHU20357.1"/>
    </source>
</evidence>
<dbReference type="Gene3D" id="3.40.395.10">
    <property type="entry name" value="Adenoviral Proteinase, Chain A"/>
    <property type="match status" value="1"/>
</dbReference>
<protein>
    <recommendedName>
        <fullName evidence="3">Ubiquitin-like protease family profile domain-containing protein</fullName>
    </recommendedName>
</protein>
<evidence type="ECO:0000256" key="1">
    <source>
        <dbReference type="ARBA" id="ARBA00022670"/>
    </source>
</evidence>
<evidence type="ECO:0000256" key="2">
    <source>
        <dbReference type="ARBA" id="ARBA00022801"/>
    </source>
</evidence>
<dbReference type="EMBL" id="MN740968">
    <property type="protein sequence ID" value="QHU20357.1"/>
    <property type="molecule type" value="Genomic_DNA"/>
</dbReference>
<dbReference type="GO" id="GO:0008234">
    <property type="term" value="F:cysteine-type peptidase activity"/>
    <property type="evidence" value="ECO:0007669"/>
    <property type="project" value="InterPro"/>
</dbReference>
<dbReference type="Pfam" id="PF02902">
    <property type="entry name" value="Peptidase_C48"/>
    <property type="match status" value="1"/>
</dbReference>